<gene>
    <name evidence="1" type="ORF">LCGC14_1479820</name>
</gene>
<evidence type="ECO:0000313" key="1">
    <source>
        <dbReference type="EMBL" id="KKM66572.1"/>
    </source>
</evidence>
<name>A0A0F9MBL9_9ZZZZ</name>
<protein>
    <submittedName>
        <fullName evidence="1">Uncharacterized protein</fullName>
    </submittedName>
</protein>
<accession>A0A0F9MBL9</accession>
<comment type="caution">
    <text evidence="1">The sequence shown here is derived from an EMBL/GenBank/DDBJ whole genome shotgun (WGS) entry which is preliminary data.</text>
</comment>
<sequence>AIAIAGKFLEAELAKENPALANIGKEGRPMQLPNGKKVMVFKGGITIPIK</sequence>
<feature type="non-terminal residue" evidence="1">
    <location>
        <position position="1"/>
    </location>
</feature>
<dbReference type="AlphaFoldDB" id="A0A0F9MBL9"/>
<organism evidence="1">
    <name type="scientific">marine sediment metagenome</name>
    <dbReference type="NCBI Taxonomy" id="412755"/>
    <lineage>
        <taxon>unclassified sequences</taxon>
        <taxon>metagenomes</taxon>
        <taxon>ecological metagenomes</taxon>
    </lineage>
</organism>
<reference evidence="1" key="1">
    <citation type="journal article" date="2015" name="Nature">
        <title>Complex archaea that bridge the gap between prokaryotes and eukaryotes.</title>
        <authorList>
            <person name="Spang A."/>
            <person name="Saw J.H."/>
            <person name="Jorgensen S.L."/>
            <person name="Zaremba-Niedzwiedzka K."/>
            <person name="Martijn J."/>
            <person name="Lind A.E."/>
            <person name="van Eijk R."/>
            <person name="Schleper C."/>
            <person name="Guy L."/>
            <person name="Ettema T.J."/>
        </authorList>
    </citation>
    <scope>NUCLEOTIDE SEQUENCE</scope>
</reference>
<dbReference type="EMBL" id="LAZR01010502">
    <property type="protein sequence ID" value="KKM66572.1"/>
    <property type="molecule type" value="Genomic_DNA"/>
</dbReference>
<proteinExistence type="predicted"/>